<proteinExistence type="inferred from homology"/>
<dbReference type="SMART" id="SM00382">
    <property type="entry name" value="AAA"/>
    <property type="match status" value="1"/>
</dbReference>
<dbReference type="EMBL" id="CP019980">
    <property type="protein sequence ID" value="AVK96545.1"/>
    <property type="molecule type" value="Genomic_DNA"/>
</dbReference>
<evidence type="ECO:0000313" key="11">
    <source>
        <dbReference type="EMBL" id="AVK96545.1"/>
    </source>
</evidence>
<reference evidence="11 13" key="1">
    <citation type="submission" date="2017-03" db="EMBL/GenBank/DDBJ databases">
        <title>The whole genome sequencing and assembly of Lysinibacillus sphaericus DSM 28T strain.</title>
        <authorList>
            <person name="Lee Y.-J."/>
            <person name="Yi H."/>
            <person name="Bahn Y.-S."/>
            <person name="Kim J.F."/>
            <person name="Lee D.-W."/>
        </authorList>
    </citation>
    <scope>NUCLEOTIDE SEQUENCE [LARGE SCALE GENOMIC DNA]</scope>
    <source>
        <strain evidence="11 13">DSM 28</strain>
    </source>
</reference>
<reference evidence="12 14" key="2">
    <citation type="submission" date="2018-06" db="EMBL/GenBank/DDBJ databases">
        <authorList>
            <consortium name="Pathogen Informatics"/>
            <person name="Doyle S."/>
        </authorList>
    </citation>
    <scope>NUCLEOTIDE SEQUENCE [LARGE SCALE GENOMIC DNA]</scope>
    <source>
        <strain evidence="12 14">NCTC10338</strain>
    </source>
</reference>
<dbReference type="Proteomes" id="UP000238825">
    <property type="component" value="Chromosome"/>
</dbReference>
<keyword evidence="4" id="KW-1003">Cell membrane</keyword>
<gene>
    <name evidence="12" type="primary">appDB</name>
    <name evidence="11" type="ORF">LS41612_09845</name>
    <name evidence="12" type="ORF">NCTC10338_02767</name>
</gene>
<dbReference type="GO" id="GO:0005524">
    <property type="term" value="F:ATP binding"/>
    <property type="evidence" value="ECO:0007669"/>
    <property type="project" value="UniProtKB-KW"/>
</dbReference>
<dbReference type="RefSeq" id="WP_024361035.1">
    <property type="nucleotide sequence ID" value="NZ_BJNS01000006.1"/>
</dbReference>
<comment type="subcellular location">
    <subcellularLocation>
        <location evidence="1">Cell membrane</location>
        <topology evidence="1">Peripheral membrane protein</topology>
    </subcellularLocation>
</comment>
<keyword evidence="3" id="KW-0813">Transport</keyword>
<dbReference type="EC" id="3.6.3.-" evidence="12"/>
<feature type="domain" description="ABC transporter" evidence="10">
    <location>
        <begin position="4"/>
        <end position="250"/>
    </location>
</feature>
<evidence type="ECO:0000256" key="9">
    <source>
        <dbReference type="ARBA" id="ARBA00023136"/>
    </source>
</evidence>
<evidence type="ECO:0000313" key="14">
    <source>
        <dbReference type="Proteomes" id="UP000255295"/>
    </source>
</evidence>
<dbReference type="CDD" id="cd03257">
    <property type="entry name" value="ABC_NikE_OppD_transporters"/>
    <property type="match status" value="1"/>
</dbReference>
<accession>A0A2S0JZI7</accession>
<evidence type="ECO:0000313" key="13">
    <source>
        <dbReference type="Proteomes" id="UP000238825"/>
    </source>
</evidence>
<dbReference type="GO" id="GO:0005886">
    <property type="term" value="C:plasma membrane"/>
    <property type="evidence" value="ECO:0007669"/>
    <property type="project" value="UniProtKB-SubCell"/>
</dbReference>
<keyword evidence="6" id="KW-0547">Nucleotide-binding</keyword>
<dbReference type="SUPFAM" id="SSF52540">
    <property type="entry name" value="P-loop containing nucleoside triphosphate hydrolases"/>
    <property type="match status" value="1"/>
</dbReference>
<dbReference type="Gene3D" id="3.40.50.300">
    <property type="entry name" value="P-loop containing nucleotide triphosphate hydrolases"/>
    <property type="match status" value="1"/>
</dbReference>
<dbReference type="Pfam" id="PF00005">
    <property type="entry name" value="ABC_tran"/>
    <property type="match status" value="1"/>
</dbReference>
<evidence type="ECO:0000256" key="2">
    <source>
        <dbReference type="ARBA" id="ARBA00005417"/>
    </source>
</evidence>
<dbReference type="PROSITE" id="PS50893">
    <property type="entry name" value="ABC_TRANSPORTER_2"/>
    <property type="match status" value="1"/>
</dbReference>
<evidence type="ECO:0000256" key="8">
    <source>
        <dbReference type="ARBA" id="ARBA00022967"/>
    </source>
</evidence>
<evidence type="ECO:0000256" key="1">
    <source>
        <dbReference type="ARBA" id="ARBA00004202"/>
    </source>
</evidence>
<dbReference type="InterPro" id="IPR017871">
    <property type="entry name" value="ABC_transporter-like_CS"/>
</dbReference>
<dbReference type="InterPro" id="IPR003439">
    <property type="entry name" value="ABC_transporter-like_ATP-bd"/>
</dbReference>
<dbReference type="InterPro" id="IPR003593">
    <property type="entry name" value="AAA+_ATPase"/>
</dbReference>
<evidence type="ECO:0000256" key="3">
    <source>
        <dbReference type="ARBA" id="ARBA00022448"/>
    </source>
</evidence>
<keyword evidence="7 11" id="KW-0067">ATP-binding</keyword>
<dbReference type="PROSITE" id="PS00211">
    <property type="entry name" value="ABC_TRANSPORTER_1"/>
    <property type="match status" value="1"/>
</dbReference>
<evidence type="ECO:0000256" key="5">
    <source>
        <dbReference type="ARBA" id="ARBA00022519"/>
    </source>
</evidence>
<dbReference type="PANTHER" id="PTHR43297">
    <property type="entry name" value="OLIGOPEPTIDE TRANSPORT ATP-BINDING PROTEIN APPD"/>
    <property type="match status" value="1"/>
</dbReference>
<organism evidence="11 13">
    <name type="scientific">Lysinibacillus sphaericus</name>
    <name type="common">Bacillus sphaericus</name>
    <dbReference type="NCBI Taxonomy" id="1421"/>
    <lineage>
        <taxon>Bacteria</taxon>
        <taxon>Bacillati</taxon>
        <taxon>Bacillota</taxon>
        <taxon>Bacilli</taxon>
        <taxon>Bacillales</taxon>
        <taxon>Bacillaceae</taxon>
        <taxon>Lysinibacillus</taxon>
    </lineage>
</organism>
<evidence type="ECO:0000256" key="6">
    <source>
        <dbReference type="ARBA" id="ARBA00022741"/>
    </source>
</evidence>
<dbReference type="PANTHER" id="PTHR43297:SF14">
    <property type="entry name" value="ATPASE AAA-TYPE CORE DOMAIN-CONTAINING PROTEIN"/>
    <property type="match status" value="1"/>
</dbReference>
<sequence length="290" mass="32488">MLEIQQLSIWIQTENGEKQVVRDASMMIPAGQTVGIVGESGSGKTMLCHAVMQLFRDSRRYNGDILFEGRSLLAMDEQEMRQLRGNDIALIMQNPMAMFNPLVTVGDHFVETMQAHTPVKKQQALKLAAQQLARFQLPDPSILKKYPHELSGGMLQRIMIALAASLSPKLLLADEPTTALDTLTQLEILEELALYQQQTNTSMLIVSHDLGVIAKMADIIVVMRRGQIMEYGPANCILVEPVHSYTQALLAAKDNKYSLEQLVDAWTGEVSGELYEYRQGHWVRQEETSC</sequence>
<protein>
    <submittedName>
        <fullName evidence="11 12">ABC transporter ATP-binding protein</fullName>
        <ecNumber evidence="12">3.6.3.-</ecNumber>
    </submittedName>
</protein>
<comment type="similarity">
    <text evidence="2">Belongs to the ABC transporter superfamily.</text>
</comment>
<dbReference type="InterPro" id="IPR050388">
    <property type="entry name" value="ABC_Ni/Peptide_Import"/>
</dbReference>
<dbReference type="GeneID" id="48276506"/>
<evidence type="ECO:0000313" key="12">
    <source>
        <dbReference type="EMBL" id="SUV17661.1"/>
    </source>
</evidence>
<evidence type="ECO:0000256" key="4">
    <source>
        <dbReference type="ARBA" id="ARBA00022475"/>
    </source>
</evidence>
<evidence type="ECO:0000259" key="10">
    <source>
        <dbReference type="PROSITE" id="PS50893"/>
    </source>
</evidence>
<dbReference type="InterPro" id="IPR027417">
    <property type="entry name" value="P-loop_NTPase"/>
</dbReference>
<dbReference type="EMBL" id="UFSZ01000001">
    <property type="protein sequence ID" value="SUV17661.1"/>
    <property type="molecule type" value="Genomic_DNA"/>
</dbReference>
<evidence type="ECO:0000256" key="7">
    <source>
        <dbReference type="ARBA" id="ARBA00022840"/>
    </source>
</evidence>
<keyword evidence="5" id="KW-0997">Cell inner membrane</keyword>
<keyword evidence="9" id="KW-0472">Membrane</keyword>
<keyword evidence="12" id="KW-0378">Hydrolase</keyword>
<keyword evidence="8" id="KW-1278">Translocase</keyword>
<dbReference type="Proteomes" id="UP000255295">
    <property type="component" value="Unassembled WGS sequence"/>
</dbReference>
<name>A0A2S0JZI7_LYSSH</name>
<dbReference type="AlphaFoldDB" id="A0A2S0JZI7"/>
<dbReference type="GO" id="GO:0016887">
    <property type="term" value="F:ATP hydrolysis activity"/>
    <property type="evidence" value="ECO:0007669"/>
    <property type="project" value="InterPro"/>
</dbReference>